<keyword evidence="5 7" id="KW-1133">Transmembrane helix</keyword>
<feature type="transmembrane region" description="Helical" evidence="7">
    <location>
        <begin position="91"/>
        <end position="117"/>
    </location>
</feature>
<evidence type="ECO:0000256" key="1">
    <source>
        <dbReference type="ARBA" id="ARBA00004651"/>
    </source>
</evidence>
<dbReference type="PANTHER" id="PTHR43005:SF2">
    <property type="entry name" value="INTEGRAL MEMBRANE SUGAR TRANSPORT PROTEIN"/>
    <property type="match status" value="1"/>
</dbReference>
<dbReference type="InterPro" id="IPR000515">
    <property type="entry name" value="MetI-like"/>
</dbReference>
<dbReference type="PROSITE" id="PS50928">
    <property type="entry name" value="ABC_TM1"/>
    <property type="match status" value="1"/>
</dbReference>
<dbReference type="CDD" id="cd06261">
    <property type="entry name" value="TM_PBP2"/>
    <property type="match status" value="1"/>
</dbReference>
<dbReference type="RefSeq" id="WP_306073036.1">
    <property type="nucleotide sequence ID" value="NZ_JAROBZ020000001.1"/>
</dbReference>
<feature type="transmembrane region" description="Helical" evidence="7">
    <location>
        <begin position="282"/>
        <end position="309"/>
    </location>
</feature>
<proteinExistence type="inferred from homology"/>
<keyword evidence="6 7" id="KW-0472">Membrane</keyword>
<dbReference type="PANTHER" id="PTHR43005">
    <property type="entry name" value="BLR7065 PROTEIN"/>
    <property type="match status" value="1"/>
</dbReference>
<evidence type="ECO:0000256" key="5">
    <source>
        <dbReference type="ARBA" id="ARBA00022989"/>
    </source>
</evidence>
<protein>
    <submittedName>
        <fullName evidence="9">Sugar ABC transporter permease</fullName>
    </submittedName>
</protein>
<sequence length="319" mass="35657">MKNAPNPELVNMTNIPNVHTKRSKGGSGLRNKYLPYLLLVPVFTMIIVVVFIPLLTTIIYSFQSYRLTNREEQATFIGLKNYFTLFQDDRFISSLVTSLIYIAGSVVGMLILALITAQIANQAFKGRSVFRSTILLPWAVAPVVAAQAWKFMFETDYGIINHILTSLGVIERNIPWLVSSETTMGSVILTNIWKTTPLLTLIIVSGLQTISKDLYESADMDGASPFKKYFYITLPLIKPFILMGLIFTTLQTINVIDIIYVMTGGGPGEATEIFTLYNYKVFFQYLDFGLGGAMAVIGVTVIGILIFIYGRNMNKQINH</sequence>
<dbReference type="Gene3D" id="1.10.3720.10">
    <property type="entry name" value="MetI-like"/>
    <property type="match status" value="1"/>
</dbReference>
<keyword evidence="10" id="KW-1185">Reference proteome</keyword>
<feature type="transmembrane region" description="Helical" evidence="7">
    <location>
        <begin position="236"/>
        <end position="262"/>
    </location>
</feature>
<feature type="transmembrane region" description="Helical" evidence="7">
    <location>
        <begin position="33"/>
        <end position="62"/>
    </location>
</feature>
<dbReference type="Pfam" id="PF00528">
    <property type="entry name" value="BPD_transp_1"/>
    <property type="match status" value="1"/>
</dbReference>
<dbReference type="InterPro" id="IPR035906">
    <property type="entry name" value="MetI-like_sf"/>
</dbReference>
<name>A0ABV4YU54_9BACI</name>
<feature type="domain" description="ABC transmembrane type-1" evidence="8">
    <location>
        <begin position="95"/>
        <end position="309"/>
    </location>
</feature>
<comment type="caution">
    <text evidence="9">The sequence shown here is derived from an EMBL/GenBank/DDBJ whole genome shotgun (WGS) entry which is preliminary data.</text>
</comment>
<comment type="subcellular location">
    <subcellularLocation>
        <location evidence="1 7">Cell membrane</location>
        <topology evidence="1 7">Multi-pass membrane protein</topology>
    </subcellularLocation>
</comment>
<accession>A0ABV4YU54</accession>
<evidence type="ECO:0000313" key="10">
    <source>
        <dbReference type="Proteomes" id="UP001241748"/>
    </source>
</evidence>
<evidence type="ECO:0000256" key="4">
    <source>
        <dbReference type="ARBA" id="ARBA00022692"/>
    </source>
</evidence>
<evidence type="ECO:0000256" key="2">
    <source>
        <dbReference type="ARBA" id="ARBA00022448"/>
    </source>
</evidence>
<evidence type="ECO:0000313" key="9">
    <source>
        <dbReference type="EMBL" id="MFB3168396.1"/>
    </source>
</evidence>
<comment type="similarity">
    <text evidence="7">Belongs to the binding-protein-dependent transport system permease family.</text>
</comment>
<evidence type="ECO:0000256" key="3">
    <source>
        <dbReference type="ARBA" id="ARBA00022475"/>
    </source>
</evidence>
<dbReference type="EMBL" id="JAROBZ020000001">
    <property type="protein sequence ID" value="MFB3168396.1"/>
    <property type="molecule type" value="Genomic_DNA"/>
</dbReference>
<feature type="transmembrane region" description="Helical" evidence="7">
    <location>
        <begin position="129"/>
        <end position="149"/>
    </location>
</feature>
<dbReference type="Proteomes" id="UP001241748">
    <property type="component" value="Unassembled WGS sequence"/>
</dbReference>
<keyword evidence="3" id="KW-1003">Cell membrane</keyword>
<gene>
    <name evidence="9" type="ORF">P5G62_014855</name>
</gene>
<organism evidence="9 10">
    <name type="scientific">Neobacillus driksii</name>
    <dbReference type="NCBI Taxonomy" id="3035913"/>
    <lineage>
        <taxon>Bacteria</taxon>
        <taxon>Bacillati</taxon>
        <taxon>Bacillota</taxon>
        <taxon>Bacilli</taxon>
        <taxon>Bacillales</taxon>
        <taxon>Bacillaceae</taxon>
        <taxon>Neobacillus</taxon>
    </lineage>
</organism>
<keyword evidence="4 7" id="KW-0812">Transmembrane</keyword>
<evidence type="ECO:0000259" key="8">
    <source>
        <dbReference type="PROSITE" id="PS50928"/>
    </source>
</evidence>
<evidence type="ECO:0000256" key="7">
    <source>
        <dbReference type="RuleBase" id="RU363032"/>
    </source>
</evidence>
<evidence type="ECO:0000256" key="6">
    <source>
        <dbReference type="ARBA" id="ARBA00023136"/>
    </source>
</evidence>
<dbReference type="SUPFAM" id="SSF161098">
    <property type="entry name" value="MetI-like"/>
    <property type="match status" value="1"/>
</dbReference>
<keyword evidence="2 7" id="KW-0813">Transport</keyword>
<reference evidence="9 10" key="1">
    <citation type="submission" date="2024-05" db="EMBL/GenBank/DDBJ databases">
        <authorList>
            <person name="Venkateswaran K."/>
        </authorList>
    </citation>
    <scope>NUCLEOTIDE SEQUENCE [LARGE SCALE GENOMIC DNA]</scope>
    <source>
        <strain evidence="9 10">179-C4-2-HS</strain>
    </source>
</reference>